<dbReference type="SUPFAM" id="SSF48452">
    <property type="entry name" value="TPR-like"/>
    <property type="match status" value="1"/>
</dbReference>
<feature type="region of interest" description="Disordered" evidence="1">
    <location>
        <begin position="90"/>
        <end position="112"/>
    </location>
</feature>
<reference evidence="2" key="1">
    <citation type="journal article" date="2020" name="Stud. Mycol.">
        <title>101 Dothideomycetes genomes: a test case for predicting lifestyles and emergence of pathogens.</title>
        <authorList>
            <person name="Haridas S."/>
            <person name="Albert R."/>
            <person name="Binder M."/>
            <person name="Bloem J."/>
            <person name="Labutti K."/>
            <person name="Salamov A."/>
            <person name="Andreopoulos B."/>
            <person name="Baker S."/>
            <person name="Barry K."/>
            <person name="Bills G."/>
            <person name="Bluhm B."/>
            <person name="Cannon C."/>
            <person name="Castanera R."/>
            <person name="Culley D."/>
            <person name="Daum C."/>
            <person name="Ezra D."/>
            <person name="Gonzalez J."/>
            <person name="Henrissat B."/>
            <person name="Kuo A."/>
            <person name="Liang C."/>
            <person name="Lipzen A."/>
            <person name="Lutzoni F."/>
            <person name="Magnuson J."/>
            <person name="Mondo S."/>
            <person name="Nolan M."/>
            <person name="Ohm R."/>
            <person name="Pangilinan J."/>
            <person name="Park H.-J."/>
            <person name="Ramirez L."/>
            <person name="Alfaro M."/>
            <person name="Sun H."/>
            <person name="Tritt A."/>
            <person name="Yoshinaga Y."/>
            <person name="Zwiers L.-H."/>
            <person name="Turgeon B."/>
            <person name="Goodwin S."/>
            <person name="Spatafora J."/>
            <person name="Crous P."/>
            <person name="Grigoriev I."/>
        </authorList>
    </citation>
    <scope>NUCLEOTIDE SEQUENCE</scope>
    <source>
        <strain evidence="2">CBS 269.34</strain>
    </source>
</reference>
<organism evidence="2 3">
    <name type="scientific">Lophium mytilinum</name>
    <dbReference type="NCBI Taxonomy" id="390894"/>
    <lineage>
        <taxon>Eukaryota</taxon>
        <taxon>Fungi</taxon>
        <taxon>Dikarya</taxon>
        <taxon>Ascomycota</taxon>
        <taxon>Pezizomycotina</taxon>
        <taxon>Dothideomycetes</taxon>
        <taxon>Pleosporomycetidae</taxon>
        <taxon>Mytilinidiales</taxon>
        <taxon>Mytilinidiaceae</taxon>
        <taxon>Lophium</taxon>
    </lineage>
</organism>
<dbReference type="InterPro" id="IPR045153">
    <property type="entry name" value="Est1/Ebs1-like"/>
</dbReference>
<name>A0A6A6QNG7_9PEZI</name>
<accession>A0A6A6QNG7</accession>
<feature type="region of interest" description="Disordered" evidence="1">
    <location>
        <begin position="362"/>
        <end position="420"/>
    </location>
</feature>
<protein>
    <recommendedName>
        <fullName evidence="4">DNA/RNA-binding domain-containing protein</fullName>
    </recommendedName>
</protein>
<dbReference type="Gene3D" id="1.25.40.10">
    <property type="entry name" value="Tetratricopeptide repeat domain"/>
    <property type="match status" value="1"/>
</dbReference>
<dbReference type="AlphaFoldDB" id="A0A6A6QNG7"/>
<keyword evidence="3" id="KW-1185">Reference proteome</keyword>
<dbReference type="GO" id="GO:0005697">
    <property type="term" value="C:telomerase holoenzyme complex"/>
    <property type="evidence" value="ECO:0007669"/>
    <property type="project" value="TreeGrafter"/>
</dbReference>
<dbReference type="GO" id="GO:0070034">
    <property type="term" value="F:telomerase RNA binding"/>
    <property type="evidence" value="ECO:0007669"/>
    <property type="project" value="TreeGrafter"/>
</dbReference>
<dbReference type="GO" id="GO:0000184">
    <property type="term" value="P:nuclear-transcribed mRNA catabolic process, nonsense-mediated decay"/>
    <property type="evidence" value="ECO:0007669"/>
    <property type="project" value="TreeGrafter"/>
</dbReference>
<evidence type="ECO:0008006" key="4">
    <source>
        <dbReference type="Google" id="ProtNLM"/>
    </source>
</evidence>
<gene>
    <name evidence="2" type="ORF">BU16DRAFT_619624</name>
</gene>
<feature type="region of interest" description="Disordered" evidence="1">
    <location>
        <begin position="432"/>
        <end position="482"/>
    </location>
</feature>
<dbReference type="Proteomes" id="UP000799750">
    <property type="component" value="Unassembled WGS sequence"/>
</dbReference>
<dbReference type="PANTHER" id="PTHR15696">
    <property type="entry name" value="SMG-7 SUPPRESSOR WITH MORPHOLOGICAL EFFECT ON GENITALIA PROTEIN 7"/>
    <property type="match status" value="1"/>
</dbReference>
<evidence type="ECO:0000313" key="3">
    <source>
        <dbReference type="Proteomes" id="UP000799750"/>
    </source>
</evidence>
<feature type="region of interest" description="Disordered" evidence="1">
    <location>
        <begin position="261"/>
        <end position="320"/>
    </location>
</feature>
<sequence>MPFESLQQPEEWDGLPKVHLPDFWDPTIGGEVALPFSASPLPPFFDEAEEDYLISTFLNLESDSTIWQQNDQSLEPGDQTSPSTFLLSTAATEKEPSNPLETYLQESTGSTSPREIFVESQEPYDNSRPTLKSDKIDAEIWERHFPTISKLLAAKKKLAQMLLLIPQECNGFSPSRKQLKTKTTQWQEEGRIPRKNIRKADMDLMVLISNQVERLHDSLADFSYHGFPVPRGKIASHRKRFGIVPREIDLHSIPSWITWTRTSTPRPEHSDPAKLLGSGNPEGAELAESTHSQLNSQVRQPRSGSNSPENVRSQSFSSSSTNFHLPGASGFKCGHFGCTAPLFQTQYLLHCHTTIHSETSGYISRVTNRPRARGGKGSIRRNEMTQSGSLVPLSPSRPRNTHPSDDYSSPSMLLKSGISPVPSTAVAIPTARPMETQQSKKMMPNWPKPSDDGRRRKTPSDASPSVQPGIPPIAPRVTVPQGPSLTPALSGIRVESDWPHSFNRGHGNPIPSDDPQPMVLQPKARPISQLELAGKLKAIYPGLVMLESECIKIERDLSGSQPSQHYQELNPEDWQPLIALHWRLLGEHHDFYEASQHPSASPALRRLALKYSMPARMWKHGCHSFLEILRQRLPESLEYTKAFIIMAYQMFALLQETVPALAQFWTEILGDISRYRMAIEDQNITDREIWRNNAIDWYSAVADREPGLGRLYHHLAILARPNALRQIYWYSRSFVSIRPFTTGRESAMSSLFTPVLENRTTPLDDLTQYFVKIHALFFFHKFSDAGQHFVQFFELLGSHPLSKEQSIHLAIANISSLFDYGNSNLLRHLFDLSNHLESDPLLNADVDLPAELKEPTFSSLLDMDGFTLTCDLMFKTFEGMLARRDSTNEMPYIHIILAFLVSLAEAHRTTNKLSVSSLFDQEYVFDAVPWDSLCQYFNGLVPLSIPETSLAVHTLQFPSSHFSARPLPEDYAMRGLVWTQSYFPAYFFERVNLDEWERAADDHSCHNTRVERIIWLGYRLAALGNIVYDQFRFTHMPSYDGSHFETMSTPMDFFEPSGLNPSFKMEMYDGRFDESPAAISTTRSSNASLVSGIEYTPASSIGANDNTPTPHARESPSSVFDLSVNEPATRLWNDISSQLQTIRSMMVTEACDSVD</sequence>
<evidence type="ECO:0000313" key="2">
    <source>
        <dbReference type="EMBL" id="KAF2493283.1"/>
    </source>
</evidence>
<dbReference type="PANTHER" id="PTHR15696:SF0">
    <property type="entry name" value="TELOMERASE-BINDING PROTEIN EST1A"/>
    <property type="match status" value="1"/>
</dbReference>
<dbReference type="FunFam" id="1.25.40.10:FF:000202">
    <property type="entry name" value="Unplaced genomic scaffold supercont1.7, whole genome shotgun sequence"/>
    <property type="match status" value="1"/>
</dbReference>
<dbReference type="OrthoDB" id="2017974at2759"/>
<dbReference type="EMBL" id="MU004192">
    <property type="protein sequence ID" value="KAF2493283.1"/>
    <property type="molecule type" value="Genomic_DNA"/>
</dbReference>
<evidence type="ECO:0000256" key="1">
    <source>
        <dbReference type="SAM" id="MobiDB-lite"/>
    </source>
</evidence>
<proteinExistence type="predicted"/>
<dbReference type="GO" id="GO:0042162">
    <property type="term" value="F:telomeric DNA binding"/>
    <property type="evidence" value="ECO:0007669"/>
    <property type="project" value="TreeGrafter"/>
</dbReference>
<dbReference type="InterPro" id="IPR011990">
    <property type="entry name" value="TPR-like_helical_dom_sf"/>
</dbReference>
<feature type="region of interest" description="Disordered" evidence="1">
    <location>
        <begin position="1098"/>
        <end position="1119"/>
    </location>
</feature>
<feature type="compositionally biased region" description="Polar residues" evidence="1">
    <location>
        <begin position="289"/>
        <end position="312"/>
    </location>
</feature>